<dbReference type="Proteomes" id="UP001279734">
    <property type="component" value="Unassembled WGS sequence"/>
</dbReference>
<protein>
    <submittedName>
        <fullName evidence="1">Uncharacterized protein</fullName>
    </submittedName>
</protein>
<proteinExistence type="predicted"/>
<dbReference type="EMBL" id="BSYO01000014">
    <property type="protein sequence ID" value="GMH14571.1"/>
    <property type="molecule type" value="Genomic_DNA"/>
</dbReference>
<comment type="caution">
    <text evidence="1">The sequence shown here is derived from an EMBL/GenBank/DDBJ whole genome shotgun (WGS) entry which is preliminary data.</text>
</comment>
<reference evidence="1" key="1">
    <citation type="submission" date="2023-05" db="EMBL/GenBank/DDBJ databases">
        <title>Nepenthes gracilis genome sequencing.</title>
        <authorList>
            <person name="Fukushima K."/>
        </authorList>
    </citation>
    <scope>NUCLEOTIDE SEQUENCE</scope>
    <source>
        <strain evidence="1">SING2019-196</strain>
    </source>
</reference>
<organism evidence="1 2">
    <name type="scientific">Nepenthes gracilis</name>
    <name type="common">Slender pitcher plant</name>
    <dbReference type="NCBI Taxonomy" id="150966"/>
    <lineage>
        <taxon>Eukaryota</taxon>
        <taxon>Viridiplantae</taxon>
        <taxon>Streptophyta</taxon>
        <taxon>Embryophyta</taxon>
        <taxon>Tracheophyta</taxon>
        <taxon>Spermatophyta</taxon>
        <taxon>Magnoliopsida</taxon>
        <taxon>eudicotyledons</taxon>
        <taxon>Gunneridae</taxon>
        <taxon>Pentapetalae</taxon>
        <taxon>Caryophyllales</taxon>
        <taxon>Nepenthaceae</taxon>
        <taxon>Nepenthes</taxon>
    </lineage>
</organism>
<dbReference type="AlphaFoldDB" id="A0AAD3SQF8"/>
<evidence type="ECO:0000313" key="2">
    <source>
        <dbReference type="Proteomes" id="UP001279734"/>
    </source>
</evidence>
<name>A0AAD3SQF8_NEPGR</name>
<evidence type="ECO:0000313" key="1">
    <source>
        <dbReference type="EMBL" id="GMH14571.1"/>
    </source>
</evidence>
<keyword evidence="2" id="KW-1185">Reference proteome</keyword>
<accession>A0AAD3SQF8</accession>
<gene>
    <name evidence="1" type="ORF">Nepgr_016412</name>
</gene>
<sequence>MLKPPGWWIIACVIGDKLVLQQHTLLFYDSLLKAMATGIEYIASNVAVDGMVAGSFVVMLLLKQCVDSGLGFCKQTRNHGWRSVKSCTVPSAKGCIVWSFCFNSILLVWAEEFAWEDCYGVPFHAPEADVVPASIIAKACCCYRVMGCFWLSRP</sequence>